<accession>A0A6D2JZM1</accession>
<evidence type="ECO:0000313" key="5">
    <source>
        <dbReference type="Proteomes" id="UP000467841"/>
    </source>
</evidence>
<dbReference type="Gene3D" id="3.30.430.20">
    <property type="entry name" value="Gnk2 domain, C-X8-C-X2-C motif"/>
    <property type="match status" value="2"/>
</dbReference>
<dbReference type="PANTHER" id="PTHR32099">
    <property type="entry name" value="CYSTEINE-RICH REPEAT SECRETORY PROTEIN"/>
    <property type="match status" value="1"/>
</dbReference>
<gene>
    <name evidence="4" type="ORF">MERR_LOCUS36879</name>
</gene>
<evidence type="ECO:0000256" key="2">
    <source>
        <dbReference type="ARBA" id="ARBA00022737"/>
    </source>
</evidence>
<dbReference type="AlphaFoldDB" id="A0A6D2JZM1"/>
<dbReference type="CDD" id="cd23509">
    <property type="entry name" value="Gnk2-like"/>
    <property type="match status" value="2"/>
</dbReference>
<dbReference type="PROSITE" id="PS51473">
    <property type="entry name" value="GNK2"/>
    <property type="match status" value="2"/>
</dbReference>
<dbReference type="InterPro" id="IPR002902">
    <property type="entry name" value="GNK2"/>
</dbReference>
<dbReference type="InterPro" id="IPR038408">
    <property type="entry name" value="GNK2_sf"/>
</dbReference>
<evidence type="ECO:0000256" key="1">
    <source>
        <dbReference type="ARBA" id="ARBA00022729"/>
    </source>
</evidence>
<dbReference type="Pfam" id="PF01657">
    <property type="entry name" value="Stress-antifung"/>
    <property type="match status" value="2"/>
</dbReference>
<protein>
    <recommendedName>
        <fullName evidence="3">Gnk2-homologous domain-containing protein</fullName>
    </recommendedName>
</protein>
<reference evidence="4" key="1">
    <citation type="submission" date="2020-01" db="EMBL/GenBank/DDBJ databases">
        <authorList>
            <person name="Mishra B."/>
        </authorList>
    </citation>
    <scope>NUCLEOTIDE SEQUENCE [LARGE SCALE GENOMIC DNA]</scope>
</reference>
<name>A0A6D2JZM1_9BRAS</name>
<keyword evidence="1" id="KW-0732">Signal</keyword>
<dbReference type="OrthoDB" id="688481at2759"/>
<keyword evidence="2" id="KW-0677">Repeat</keyword>
<feature type="domain" description="Gnk2-homologous" evidence="3">
    <location>
        <begin position="1"/>
        <end position="96"/>
    </location>
</feature>
<keyword evidence="5" id="KW-1185">Reference proteome</keyword>
<feature type="domain" description="Gnk2-homologous" evidence="3">
    <location>
        <begin position="102"/>
        <end position="197"/>
    </location>
</feature>
<dbReference type="PANTHER" id="PTHR32099:SF42">
    <property type="entry name" value="CYSTEINE-RICH RECEPTOR-LIKE PROTEIN KINASE 9-RELATED"/>
    <property type="match status" value="1"/>
</dbReference>
<dbReference type="Proteomes" id="UP000467841">
    <property type="component" value="Unassembled WGS sequence"/>
</dbReference>
<proteinExistence type="predicted"/>
<evidence type="ECO:0000259" key="3">
    <source>
        <dbReference type="PROSITE" id="PS51473"/>
    </source>
</evidence>
<organism evidence="4 5">
    <name type="scientific">Microthlaspi erraticum</name>
    <dbReference type="NCBI Taxonomy" id="1685480"/>
    <lineage>
        <taxon>Eukaryota</taxon>
        <taxon>Viridiplantae</taxon>
        <taxon>Streptophyta</taxon>
        <taxon>Embryophyta</taxon>
        <taxon>Tracheophyta</taxon>
        <taxon>Spermatophyta</taxon>
        <taxon>Magnoliopsida</taxon>
        <taxon>eudicotyledons</taxon>
        <taxon>Gunneridae</taxon>
        <taxon>Pentapetalae</taxon>
        <taxon>rosids</taxon>
        <taxon>malvids</taxon>
        <taxon>Brassicales</taxon>
        <taxon>Brassicaceae</taxon>
        <taxon>Coluteocarpeae</taxon>
        <taxon>Microthlaspi</taxon>
    </lineage>
</organism>
<sequence length="197" mass="21959">MTTYSRNSAYLTNLRTLLSSLSSNRPSFSTGFYSTSAGRSPDVVSGRFLCRGDVTPEVCRSCVAFLVKVTFNRCPNEKQVTLYYYECMLIYSDRNILLNSSLESGLIEWNPQNVISNQTQFINLVSSTMNQSAVEAASSSRNLDARKANFTAFRTIYVLVQCTPDLTRQECLSCLQQNINQLASDKIGGEVLGYCRG</sequence>
<dbReference type="EMBL" id="CACVBM020001421">
    <property type="protein sequence ID" value="CAA7049644.1"/>
    <property type="molecule type" value="Genomic_DNA"/>
</dbReference>
<comment type="caution">
    <text evidence="4">The sequence shown here is derived from an EMBL/GenBank/DDBJ whole genome shotgun (WGS) entry which is preliminary data.</text>
</comment>
<evidence type="ECO:0000313" key="4">
    <source>
        <dbReference type="EMBL" id="CAA7049644.1"/>
    </source>
</evidence>